<evidence type="ECO:0000313" key="4">
    <source>
        <dbReference type="Proteomes" id="UP000256913"/>
    </source>
</evidence>
<comment type="caution">
    <text evidence="3">The sequence shown here is derived from an EMBL/GenBank/DDBJ whole genome shotgun (WGS) entry which is preliminary data.</text>
</comment>
<feature type="region of interest" description="Disordered" evidence="1">
    <location>
        <begin position="113"/>
        <end position="134"/>
    </location>
</feature>
<dbReference type="GO" id="GO:0016746">
    <property type="term" value="F:acyltransferase activity"/>
    <property type="evidence" value="ECO:0007669"/>
    <property type="project" value="InterPro"/>
</dbReference>
<proteinExistence type="predicted"/>
<dbReference type="InterPro" id="IPR042261">
    <property type="entry name" value="Lsr2-like_dimerization"/>
</dbReference>
<name>A0A3D9ZYM8_9ACTN</name>
<dbReference type="AlphaFoldDB" id="A0A3D9ZYM8"/>
<dbReference type="OrthoDB" id="4113332at2"/>
<dbReference type="Pfam" id="PF11774">
    <property type="entry name" value="Lsr2"/>
    <property type="match status" value="1"/>
</dbReference>
<organism evidence="3 4">
    <name type="scientific">Asanoa ferruginea</name>
    <dbReference type="NCBI Taxonomy" id="53367"/>
    <lineage>
        <taxon>Bacteria</taxon>
        <taxon>Bacillati</taxon>
        <taxon>Actinomycetota</taxon>
        <taxon>Actinomycetes</taxon>
        <taxon>Micromonosporales</taxon>
        <taxon>Micromonosporaceae</taxon>
        <taxon>Asanoa</taxon>
    </lineage>
</organism>
<dbReference type="Gene3D" id="3.30.60.230">
    <property type="entry name" value="Lsr2, dimerization domain"/>
    <property type="match status" value="1"/>
</dbReference>
<feature type="domain" description="Lsr2 dimerization" evidence="2">
    <location>
        <begin position="1"/>
        <end position="57"/>
    </location>
</feature>
<sequence length="134" mass="14584">MAKETIVKLVDDIDGSTADQTVMFALDGVMFEIDLSDENAGKLRQTLKPFVEAGTRVTADGTRHTRTVISAEGASLREETRAIRAWGQKYGPQLGLDTVGDRGAIPQRVREAYEKHEGRAPRTALASPFLAPNS</sequence>
<dbReference type="InterPro" id="IPR024412">
    <property type="entry name" value="Lsr2_dim_dom"/>
</dbReference>
<dbReference type="GO" id="GO:0003677">
    <property type="term" value="F:DNA binding"/>
    <property type="evidence" value="ECO:0007669"/>
    <property type="project" value="UniProtKB-KW"/>
</dbReference>
<gene>
    <name evidence="3" type="ORF">DFJ67_4965</name>
</gene>
<dbReference type="Gene3D" id="4.10.320.10">
    <property type="entry name" value="E3-binding domain"/>
    <property type="match status" value="1"/>
</dbReference>
<dbReference type="RefSeq" id="WP_116070171.1">
    <property type="nucleotide sequence ID" value="NZ_BONB01000004.1"/>
</dbReference>
<dbReference type="InterPro" id="IPR036625">
    <property type="entry name" value="E3-bd_dom_sf"/>
</dbReference>
<dbReference type="EMBL" id="QUMQ01000001">
    <property type="protein sequence ID" value="REF98940.1"/>
    <property type="molecule type" value="Genomic_DNA"/>
</dbReference>
<evidence type="ECO:0000259" key="2">
    <source>
        <dbReference type="Pfam" id="PF11774"/>
    </source>
</evidence>
<reference evidence="3 4" key="1">
    <citation type="submission" date="2018-08" db="EMBL/GenBank/DDBJ databases">
        <title>Sequencing the genomes of 1000 actinobacteria strains.</title>
        <authorList>
            <person name="Klenk H.-P."/>
        </authorList>
    </citation>
    <scope>NUCLEOTIDE SEQUENCE [LARGE SCALE GENOMIC DNA]</scope>
    <source>
        <strain evidence="3 4">DSM 44099</strain>
    </source>
</reference>
<keyword evidence="4" id="KW-1185">Reference proteome</keyword>
<accession>A0A3D9ZYM8</accession>
<dbReference type="Proteomes" id="UP000256913">
    <property type="component" value="Unassembled WGS sequence"/>
</dbReference>
<evidence type="ECO:0000313" key="3">
    <source>
        <dbReference type="EMBL" id="REF98940.1"/>
    </source>
</evidence>
<evidence type="ECO:0000256" key="1">
    <source>
        <dbReference type="SAM" id="MobiDB-lite"/>
    </source>
</evidence>
<protein>
    <submittedName>
        <fullName evidence="3">Lsr2 protein</fullName>
    </submittedName>
</protein>